<dbReference type="InterPro" id="IPR050834">
    <property type="entry name" value="Glycosyltransf_2"/>
</dbReference>
<feature type="domain" description="Glycosyltransferase 2-like" evidence="1">
    <location>
        <begin position="31"/>
        <end position="142"/>
    </location>
</feature>
<dbReference type="InterPro" id="IPR001173">
    <property type="entry name" value="Glyco_trans_2-like"/>
</dbReference>
<dbReference type="CDD" id="cd00761">
    <property type="entry name" value="Glyco_tranf_GTA_type"/>
    <property type="match status" value="1"/>
</dbReference>
<dbReference type="Proteomes" id="UP000218934">
    <property type="component" value="Unassembled WGS sequence"/>
</dbReference>
<name>A0A2A4FZH5_9SPHN</name>
<sequence length="333" mass="35768">MGTPTGEAAETGAGATPATITPAAITPAAITIVIPAYGVGAMLADALDSVLAQDRGDWRAIVVDDGDQRVAEHVAPYLADPRIRFLQTDNGGLPTARNRAIAVAETPYVALLDGDDILEPDFVSAMIAALEANPKAGFATGDATFFGADRVGELFSAYCPQAGPPTLEKLIRREFNIFGLTAMRREAILGIGGFDTSLKSSEDLDAWIRLLSAGWELAHVPRPLARYRRREGQMSGNTPVMLRTAHAVMSKARDHLAGRPEARAAEEMIARIEHDMAIEDAFARVKAGDVRAAVADLVRLGVGKRSPRWAKALALMRIAPFLAPWLLKLRERV</sequence>
<dbReference type="SUPFAM" id="SSF53448">
    <property type="entry name" value="Nucleotide-diphospho-sugar transferases"/>
    <property type="match status" value="1"/>
</dbReference>
<dbReference type="PANTHER" id="PTHR43685:SF2">
    <property type="entry name" value="GLYCOSYLTRANSFERASE 2-LIKE DOMAIN-CONTAINING PROTEIN"/>
    <property type="match status" value="1"/>
</dbReference>
<dbReference type="Gene3D" id="3.90.550.10">
    <property type="entry name" value="Spore Coat Polysaccharide Biosynthesis Protein SpsA, Chain A"/>
    <property type="match status" value="1"/>
</dbReference>
<reference evidence="2 3" key="1">
    <citation type="submission" date="2017-09" db="EMBL/GenBank/DDBJ databases">
        <title>The Catabolism of 3,6-Dichlorosalicylic acid is Initiated by the Cytochrome P450 Monooxygenase DsmABC in Rhizorhabdus dicambivorans Ndbn-20.</title>
        <authorList>
            <person name="Na L."/>
        </authorList>
    </citation>
    <scope>NUCLEOTIDE SEQUENCE [LARGE SCALE GENOMIC DNA]</scope>
    <source>
        <strain evidence="2 3">Ndbn-20m</strain>
    </source>
</reference>
<dbReference type="RefSeq" id="WP_083215701.1">
    <property type="nucleotide sequence ID" value="NZ_CP023449.1"/>
</dbReference>
<evidence type="ECO:0000259" key="1">
    <source>
        <dbReference type="Pfam" id="PF00535"/>
    </source>
</evidence>
<dbReference type="KEGG" id="rdi:CMV14_02455"/>
<evidence type="ECO:0000313" key="3">
    <source>
        <dbReference type="Proteomes" id="UP000218934"/>
    </source>
</evidence>
<keyword evidence="3" id="KW-1185">Reference proteome</keyword>
<accession>A0A2A4FZH5</accession>
<keyword evidence="2" id="KW-0808">Transferase</keyword>
<dbReference type="AlphaFoldDB" id="A0A2A4FZH5"/>
<dbReference type="InterPro" id="IPR029044">
    <property type="entry name" value="Nucleotide-diphossugar_trans"/>
</dbReference>
<protein>
    <submittedName>
        <fullName evidence="2">Glycosyltransferase family 2 protein</fullName>
    </submittedName>
</protein>
<dbReference type="GO" id="GO:0016740">
    <property type="term" value="F:transferase activity"/>
    <property type="evidence" value="ECO:0007669"/>
    <property type="project" value="UniProtKB-KW"/>
</dbReference>
<dbReference type="OrthoDB" id="9813349at2"/>
<comment type="caution">
    <text evidence="2">The sequence shown here is derived from an EMBL/GenBank/DDBJ whole genome shotgun (WGS) entry which is preliminary data.</text>
</comment>
<evidence type="ECO:0000313" key="2">
    <source>
        <dbReference type="EMBL" id="PCE43618.1"/>
    </source>
</evidence>
<organism evidence="2 3">
    <name type="scientific">Rhizorhabdus dicambivorans</name>
    <dbReference type="NCBI Taxonomy" id="1850238"/>
    <lineage>
        <taxon>Bacteria</taxon>
        <taxon>Pseudomonadati</taxon>
        <taxon>Pseudomonadota</taxon>
        <taxon>Alphaproteobacteria</taxon>
        <taxon>Sphingomonadales</taxon>
        <taxon>Sphingomonadaceae</taxon>
        <taxon>Rhizorhabdus</taxon>
    </lineage>
</organism>
<proteinExistence type="predicted"/>
<dbReference type="EMBL" id="NWUF01000003">
    <property type="protein sequence ID" value="PCE43618.1"/>
    <property type="molecule type" value="Genomic_DNA"/>
</dbReference>
<gene>
    <name evidence="2" type="ORF">COO09_04775</name>
</gene>
<dbReference type="PANTHER" id="PTHR43685">
    <property type="entry name" value="GLYCOSYLTRANSFERASE"/>
    <property type="match status" value="1"/>
</dbReference>
<dbReference type="Pfam" id="PF00535">
    <property type="entry name" value="Glycos_transf_2"/>
    <property type="match status" value="1"/>
</dbReference>